<evidence type="ECO:0000256" key="5">
    <source>
        <dbReference type="PIRSR" id="PIRSR008716-1"/>
    </source>
</evidence>
<evidence type="ECO:0000313" key="9">
    <source>
        <dbReference type="WBParaSite" id="DME_0000059601-mRNA-1"/>
    </source>
</evidence>
<proteinExistence type="inferred from homology"/>
<dbReference type="Proteomes" id="UP000274756">
    <property type="component" value="Unassembled WGS sequence"/>
</dbReference>
<organism evidence="7 9">
    <name type="scientific">Dracunculus medinensis</name>
    <name type="common">Guinea worm</name>
    <dbReference type="NCBI Taxonomy" id="318479"/>
    <lineage>
        <taxon>Eukaryota</taxon>
        <taxon>Metazoa</taxon>
        <taxon>Ecdysozoa</taxon>
        <taxon>Nematoda</taxon>
        <taxon>Chromadorea</taxon>
        <taxon>Rhabditida</taxon>
        <taxon>Spirurina</taxon>
        <taxon>Dracunculoidea</taxon>
        <taxon>Dracunculidae</taxon>
        <taxon>Dracunculus</taxon>
    </lineage>
</organism>
<name>A0A0N4U1T9_DRAME</name>
<dbReference type="GO" id="GO:0061657">
    <property type="term" value="F:UFM1 conjugating enzyme activity"/>
    <property type="evidence" value="ECO:0007669"/>
    <property type="project" value="InterPro"/>
</dbReference>
<gene>
    <name evidence="6" type="ORF">DME_LOCUS4956</name>
</gene>
<evidence type="ECO:0000256" key="2">
    <source>
        <dbReference type="ARBA" id="ARBA00013306"/>
    </source>
</evidence>
<dbReference type="WBParaSite" id="DME_0000059601-mRNA-1">
    <property type="protein sequence ID" value="DME_0000059601-mRNA-1"/>
    <property type="gene ID" value="DME_0000059601"/>
</dbReference>
<protein>
    <recommendedName>
        <fullName evidence="2 4">Ubiquitin-fold modifier-conjugating enzyme 1</fullName>
    </recommendedName>
</protein>
<comment type="similarity">
    <text evidence="1 4">Belongs to the ubiquitin-conjugating enzyme family. UFC1 subfamily.</text>
</comment>
<dbReference type="Proteomes" id="UP000038040">
    <property type="component" value="Unplaced"/>
</dbReference>
<dbReference type="SUPFAM" id="SSF54495">
    <property type="entry name" value="UBC-like"/>
    <property type="match status" value="1"/>
</dbReference>
<dbReference type="PANTHER" id="PTHR12921">
    <property type="entry name" value="UBIQUITIN-FOLD MODIFIER-CONJUGATING ENZYME 1"/>
    <property type="match status" value="1"/>
</dbReference>
<evidence type="ECO:0000256" key="4">
    <source>
        <dbReference type="PIRNR" id="PIRNR008716"/>
    </source>
</evidence>
<evidence type="ECO:0000313" key="8">
    <source>
        <dbReference type="Proteomes" id="UP000274756"/>
    </source>
</evidence>
<evidence type="ECO:0000256" key="3">
    <source>
        <dbReference type="ARBA" id="ARBA00022786"/>
    </source>
</evidence>
<dbReference type="PIRSF" id="PIRSF008716">
    <property type="entry name" value="DUF1782"/>
    <property type="match status" value="1"/>
</dbReference>
<keyword evidence="8" id="KW-1185">Reference proteome</keyword>
<accession>A0A0N4U1T9</accession>
<evidence type="ECO:0000313" key="7">
    <source>
        <dbReference type="Proteomes" id="UP000038040"/>
    </source>
</evidence>
<dbReference type="InterPro" id="IPR016135">
    <property type="entry name" value="UBQ-conjugating_enzyme/RWD"/>
</dbReference>
<dbReference type="STRING" id="318479.A0A0N4U1T9"/>
<comment type="function">
    <text evidence="4">E2-like enzyme which forms an intermediate with UFM1 via a thioester linkage.</text>
</comment>
<evidence type="ECO:0000256" key="1">
    <source>
        <dbReference type="ARBA" id="ARBA00008451"/>
    </source>
</evidence>
<dbReference type="InterPro" id="IPR014806">
    <property type="entry name" value="Ufc1"/>
</dbReference>
<dbReference type="CDD" id="cd11686">
    <property type="entry name" value="UBCc_UFC1"/>
    <property type="match status" value="1"/>
</dbReference>
<reference evidence="6 8" key="2">
    <citation type="submission" date="2018-11" db="EMBL/GenBank/DDBJ databases">
        <authorList>
            <consortium name="Pathogen Informatics"/>
        </authorList>
    </citation>
    <scope>NUCLEOTIDE SEQUENCE [LARGE SCALE GENOMIC DNA]</scope>
</reference>
<dbReference type="Gene3D" id="3.10.110.10">
    <property type="entry name" value="Ubiquitin Conjugating Enzyme"/>
    <property type="match status" value="1"/>
</dbReference>
<dbReference type="AlphaFoldDB" id="A0A0N4U1T9"/>
<dbReference type="GO" id="GO:1990592">
    <property type="term" value="P:protein K69-linked ufmylation"/>
    <property type="evidence" value="ECO:0007669"/>
    <property type="project" value="TreeGrafter"/>
</dbReference>
<evidence type="ECO:0000313" key="6">
    <source>
        <dbReference type="EMBL" id="VDN54983.1"/>
    </source>
</evidence>
<keyword evidence="3 4" id="KW-0833">Ubl conjugation pathway</keyword>
<dbReference type="PANTHER" id="PTHR12921:SF0">
    <property type="entry name" value="UBIQUITIN-FOLD MODIFIER-CONJUGATING ENZYME 1"/>
    <property type="match status" value="1"/>
</dbReference>
<reference evidence="9" key="1">
    <citation type="submission" date="2017-02" db="UniProtKB">
        <authorList>
            <consortium name="WormBaseParasite"/>
        </authorList>
    </citation>
    <scope>IDENTIFICATION</scope>
</reference>
<feature type="active site" description="Glycyl thioester intermediate" evidence="5">
    <location>
        <position position="118"/>
    </location>
</feature>
<dbReference type="EMBL" id="UYYG01001151">
    <property type="protein sequence ID" value="VDN54983.1"/>
    <property type="molecule type" value="Genomic_DNA"/>
</dbReference>
<sequence length="166" mass="18935">MSDLDESAKTTLKAIPLLKTKAGPRDGDLWIQRLKEEYEALIAFININKANDSDWFRLESNNDGTRWFGKCWYYHEMVRYEFEVDFDIPVLYPTTAPEIAIPELDGKTAKMYRGGKICLSDHFKPLWARNVPKFGIAHAFSLGLAPWLAVEVPDLVNRGVIMPKSG</sequence>
<dbReference type="OrthoDB" id="10256182at2759"/>
<dbReference type="GO" id="GO:0005737">
    <property type="term" value="C:cytoplasm"/>
    <property type="evidence" value="ECO:0007669"/>
    <property type="project" value="TreeGrafter"/>
</dbReference>
<dbReference type="Pfam" id="PF08694">
    <property type="entry name" value="UFC1"/>
    <property type="match status" value="1"/>
</dbReference>